<organism evidence="2">
    <name type="scientific">Perkinsus marinus (strain ATCC 50983 / TXsc)</name>
    <dbReference type="NCBI Taxonomy" id="423536"/>
    <lineage>
        <taxon>Eukaryota</taxon>
        <taxon>Sar</taxon>
        <taxon>Alveolata</taxon>
        <taxon>Perkinsozoa</taxon>
        <taxon>Perkinsea</taxon>
        <taxon>Perkinsida</taxon>
        <taxon>Perkinsidae</taxon>
        <taxon>Perkinsus</taxon>
    </lineage>
</organism>
<name>C5LCP0_PERM5</name>
<dbReference type="OrthoDB" id="10507563at2759"/>
<reference evidence="1 2" key="1">
    <citation type="submission" date="2008-07" db="EMBL/GenBank/DDBJ databases">
        <authorList>
            <person name="El-Sayed N."/>
            <person name="Caler E."/>
            <person name="Inman J."/>
            <person name="Amedeo P."/>
            <person name="Hass B."/>
            <person name="Wortman J."/>
        </authorList>
    </citation>
    <scope>NUCLEOTIDE SEQUENCE [LARGE SCALE GENOMIC DNA]</scope>
    <source>
        <strain evidence="2">ATCC 50983 / TXsc</strain>
    </source>
</reference>
<dbReference type="RefSeq" id="XP_002773907.1">
    <property type="nucleotide sequence ID" value="XM_002773861.1"/>
</dbReference>
<evidence type="ECO:0000313" key="1">
    <source>
        <dbReference type="EMBL" id="EER05723.1"/>
    </source>
</evidence>
<accession>C5LCP0</accession>
<dbReference type="GeneID" id="9042926"/>
<protein>
    <submittedName>
        <fullName evidence="1">Uncharacterized protein</fullName>
    </submittedName>
</protein>
<dbReference type="InParanoid" id="C5LCP0"/>
<sequence>MMRETVDVGGDSVLANKVSKRRAAISANILIDDFILQLQTRLGVGFNDFLTYVSTSDPNTAIMASIFEPVGELPVVSTHEVRHILDDIFIAYLMTTLDVTEPLYTALLEVHRFGLPLPDTLVKAVQEYQRTV</sequence>
<dbReference type="EMBL" id="GG680918">
    <property type="protein sequence ID" value="EER05723.1"/>
    <property type="molecule type" value="Genomic_DNA"/>
</dbReference>
<keyword evidence="2" id="KW-1185">Reference proteome</keyword>
<dbReference type="AlphaFoldDB" id="C5LCP0"/>
<dbReference type="Proteomes" id="UP000007800">
    <property type="component" value="Unassembled WGS sequence"/>
</dbReference>
<proteinExistence type="predicted"/>
<evidence type="ECO:0000313" key="2">
    <source>
        <dbReference type="Proteomes" id="UP000007800"/>
    </source>
</evidence>
<gene>
    <name evidence="1" type="ORF">Pmar_PMAR011771</name>
</gene>